<organism evidence="11 12">
    <name type="scientific">Tolypocladium capitatum</name>
    <dbReference type="NCBI Taxonomy" id="45235"/>
    <lineage>
        <taxon>Eukaryota</taxon>
        <taxon>Fungi</taxon>
        <taxon>Dikarya</taxon>
        <taxon>Ascomycota</taxon>
        <taxon>Pezizomycotina</taxon>
        <taxon>Sordariomycetes</taxon>
        <taxon>Hypocreomycetidae</taxon>
        <taxon>Hypocreales</taxon>
        <taxon>Ophiocordycipitaceae</taxon>
        <taxon>Tolypocladium</taxon>
    </lineage>
</organism>
<dbReference type="Gene3D" id="1.20.1250.20">
    <property type="entry name" value="MFS general substrate transporter like domains"/>
    <property type="match status" value="1"/>
</dbReference>
<dbReference type="NCBIfam" id="TIGR00879">
    <property type="entry name" value="SP"/>
    <property type="match status" value="1"/>
</dbReference>
<dbReference type="InterPro" id="IPR020846">
    <property type="entry name" value="MFS_dom"/>
</dbReference>
<protein>
    <submittedName>
        <fullName evidence="11">Quinate permease</fullName>
    </submittedName>
</protein>
<feature type="domain" description="Major facilitator superfamily (MFS) profile" evidence="10">
    <location>
        <begin position="31"/>
        <end position="501"/>
    </location>
</feature>
<evidence type="ECO:0000259" key="10">
    <source>
        <dbReference type="PROSITE" id="PS50850"/>
    </source>
</evidence>
<dbReference type="Pfam" id="PF00083">
    <property type="entry name" value="Sugar_tr"/>
    <property type="match status" value="1"/>
</dbReference>
<evidence type="ECO:0000256" key="1">
    <source>
        <dbReference type="ARBA" id="ARBA00004141"/>
    </source>
</evidence>
<dbReference type="STRING" id="45235.A0A2K3QE46"/>
<reference evidence="11 12" key="1">
    <citation type="submission" date="2017-08" db="EMBL/GenBank/DDBJ databases">
        <title>Harnessing the power of phylogenomics to disentangle the directionality and signatures of interkingdom host jumping in the parasitic fungal genus Tolypocladium.</title>
        <authorList>
            <person name="Quandt C.A."/>
            <person name="Patterson W."/>
            <person name="Spatafora J.W."/>
        </authorList>
    </citation>
    <scope>NUCLEOTIDE SEQUENCE [LARGE SCALE GENOMIC DNA]</scope>
    <source>
        <strain evidence="11 12">CBS 113982</strain>
    </source>
</reference>
<evidence type="ECO:0000313" key="12">
    <source>
        <dbReference type="Proteomes" id="UP000236621"/>
    </source>
</evidence>
<dbReference type="EMBL" id="NRSZ01000660">
    <property type="protein sequence ID" value="PNY25815.1"/>
    <property type="molecule type" value="Genomic_DNA"/>
</dbReference>
<dbReference type="Proteomes" id="UP000236621">
    <property type="component" value="Unassembled WGS sequence"/>
</dbReference>
<dbReference type="PROSITE" id="PS50850">
    <property type="entry name" value="MFS"/>
    <property type="match status" value="1"/>
</dbReference>
<dbReference type="PROSITE" id="PS00216">
    <property type="entry name" value="SUGAR_TRANSPORT_1"/>
    <property type="match status" value="1"/>
</dbReference>
<dbReference type="GO" id="GO:0016020">
    <property type="term" value="C:membrane"/>
    <property type="evidence" value="ECO:0007669"/>
    <property type="project" value="UniProtKB-SubCell"/>
</dbReference>
<dbReference type="PANTHER" id="PTHR48022:SF8">
    <property type="entry name" value="MAJOR FACILITATOR SUPERFAMILY (MFS) PROFILE DOMAIN-CONTAINING PROTEIN-RELATED"/>
    <property type="match status" value="1"/>
</dbReference>
<feature type="transmembrane region" description="Helical" evidence="9">
    <location>
        <begin position="295"/>
        <end position="317"/>
    </location>
</feature>
<dbReference type="SUPFAM" id="SSF103473">
    <property type="entry name" value="MFS general substrate transporter"/>
    <property type="match status" value="1"/>
</dbReference>
<feature type="transmembrane region" description="Helical" evidence="9">
    <location>
        <begin position="109"/>
        <end position="126"/>
    </location>
</feature>
<feature type="transmembrane region" description="Helical" evidence="9">
    <location>
        <begin position="409"/>
        <end position="429"/>
    </location>
</feature>
<accession>A0A2K3QE46</accession>
<feature type="transmembrane region" description="Helical" evidence="9">
    <location>
        <begin position="477"/>
        <end position="495"/>
    </location>
</feature>
<comment type="caution">
    <text evidence="11">The sequence shown here is derived from an EMBL/GenBank/DDBJ whole genome shotgun (WGS) entry which is preliminary data.</text>
</comment>
<dbReference type="PRINTS" id="PR00171">
    <property type="entry name" value="SUGRTRNSPORT"/>
</dbReference>
<keyword evidence="5 9" id="KW-1133">Transmembrane helix</keyword>
<sequence>MAGGVKKPVNIFRLGDLGEPEGVFNWRLWFAVLSFGLLGAARGIDEGLISGAFNSPDFKAAINYSSYSTVAQANIKANVSAMVQIGSVGGALIAFVICDRIGRIMATRFLCLLWVLGIVVFMAGGANGNLGAIYAGRFIAGLGVGQTPVVGPVYIAEVAPASVRGLCTCFFTGAVYLGIVLAYFTNYGCAVNLNPNSHNVWLVPTSLHITMAGIIFCLTFLQFESPRFLVKQGKLDKAVEVMAHLRQLPANSDYVVNEITSIQAALDHELEATKGVGWLGKVKEMFLDKSNLYRVYLASMVQLLSQWSGAGSITLYAPDLFKILGITGSQQGLLVTAVFGIVKLVAALACALFLVDVIGRKRALQAGIILQAVSMIYVAAFLTAVPQLGVVKNFVLPQKYKAASRGAVAMIYLSGCGWALGWNSMQYLLTAELFPLRIRALATSWAMTLHFANQYGSTRALPNMLLPASQGGISPKGTFWCFAAVTILGGAWVWFSVPETGGRSLESMDRLFELPWYRIGLYGNKDAERRDLADDEKRLAEEEERGTQQHVEKVTNV</sequence>
<dbReference type="InterPro" id="IPR003663">
    <property type="entry name" value="Sugar/inositol_transpt"/>
</dbReference>
<evidence type="ECO:0000256" key="9">
    <source>
        <dbReference type="SAM" id="Phobius"/>
    </source>
</evidence>
<evidence type="ECO:0000256" key="6">
    <source>
        <dbReference type="ARBA" id="ARBA00023136"/>
    </source>
</evidence>
<feature type="transmembrane region" description="Helical" evidence="9">
    <location>
        <begin position="132"/>
        <end position="156"/>
    </location>
</feature>
<keyword evidence="4 9" id="KW-0812">Transmembrane</keyword>
<proteinExistence type="inferred from homology"/>
<evidence type="ECO:0000256" key="4">
    <source>
        <dbReference type="ARBA" id="ARBA00022692"/>
    </source>
</evidence>
<keyword evidence="6 9" id="KW-0472">Membrane</keyword>
<evidence type="ECO:0000256" key="3">
    <source>
        <dbReference type="ARBA" id="ARBA00022448"/>
    </source>
</evidence>
<feature type="transmembrane region" description="Helical" evidence="9">
    <location>
        <begin position="77"/>
        <end position="97"/>
    </location>
</feature>
<dbReference type="GO" id="GO:0005351">
    <property type="term" value="F:carbohydrate:proton symporter activity"/>
    <property type="evidence" value="ECO:0007669"/>
    <property type="project" value="TreeGrafter"/>
</dbReference>
<dbReference type="InterPro" id="IPR005829">
    <property type="entry name" value="Sugar_transporter_CS"/>
</dbReference>
<comment type="similarity">
    <text evidence="2 7">Belongs to the major facilitator superfamily. Sugar transporter (TC 2.A.1.1) family.</text>
</comment>
<dbReference type="FunFam" id="1.20.1250.20:FF:000313">
    <property type="entry name" value="MFS quinate transporter"/>
    <property type="match status" value="1"/>
</dbReference>
<dbReference type="AlphaFoldDB" id="A0A2K3QE46"/>
<feature type="transmembrane region" description="Helical" evidence="9">
    <location>
        <begin position="332"/>
        <end position="355"/>
    </location>
</feature>
<keyword evidence="3 7" id="KW-0813">Transport</keyword>
<evidence type="ECO:0000256" key="5">
    <source>
        <dbReference type="ARBA" id="ARBA00022989"/>
    </source>
</evidence>
<evidence type="ECO:0000256" key="2">
    <source>
        <dbReference type="ARBA" id="ARBA00010992"/>
    </source>
</evidence>
<comment type="subcellular location">
    <subcellularLocation>
        <location evidence="1">Membrane</location>
        <topology evidence="1">Multi-pass membrane protein</topology>
    </subcellularLocation>
</comment>
<feature type="transmembrane region" description="Helical" evidence="9">
    <location>
        <begin position="205"/>
        <end position="223"/>
    </location>
</feature>
<dbReference type="PROSITE" id="PS00217">
    <property type="entry name" value="SUGAR_TRANSPORT_2"/>
    <property type="match status" value="1"/>
</dbReference>
<gene>
    <name evidence="11" type="ORF">TCAP_04251</name>
</gene>
<dbReference type="PANTHER" id="PTHR48022">
    <property type="entry name" value="PLASTIDIC GLUCOSE TRANSPORTER 4"/>
    <property type="match status" value="1"/>
</dbReference>
<evidence type="ECO:0000313" key="11">
    <source>
        <dbReference type="EMBL" id="PNY25815.1"/>
    </source>
</evidence>
<feature type="transmembrane region" description="Helical" evidence="9">
    <location>
        <begin position="163"/>
        <end position="185"/>
    </location>
</feature>
<feature type="region of interest" description="Disordered" evidence="8">
    <location>
        <begin position="535"/>
        <end position="557"/>
    </location>
</feature>
<evidence type="ECO:0000256" key="8">
    <source>
        <dbReference type="SAM" id="MobiDB-lite"/>
    </source>
</evidence>
<dbReference type="InterPro" id="IPR005828">
    <property type="entry name" value="MFS_sugar_transport-like"/>
</dbReference>
<evidence type="ECO:0000256" key="7">
    <source>
        <dbReference type="RuleBase" id="RU003346"/>
    </source>
</evidence>
<dbReference type="InterPro" id="IPR050360">
    <property type="entry name" value="MFS_Sugar_Transporters"/>
</dbReference>
<feature type="transmembrane region" description="Helical" evidence="9">
    <location>
        <begin position="367"/>
        <end position="389"/>
    </location>
</feature>
<dbReference type="OrthoDB" id="5296287at2759"/>
<dbReference type="InterPro" id="IPR036259">
    <property type="entry name" value="MFS_trans_sf"/>
</dbReference>
<name>A0A2K3QE46_9HYPO</name>
<keyword evidence="12" id="KW-1185">Reference proteome</keyword>